<sequence>MFREFINEFEENITGLRDFVELIDPLLAEHHKKIETANVKNLEPLSIAIQRHFAEDEKEKQDLDDKFKEVFDGDIKVEIDDDKKISFNIKGDSTSLNEAFESMGKTQAQIQLLYKNSLISLLSSVEWYFSQILHFHFDKYPDNAGINKKSLTLEDLKTFETVRDAERYLVDQKIESILRGSFKDWVLVLKNDLNLKLKFLNNYYDDLTEIYQRRNLLVHNGGKVNSIYLSKISDSHKSEFKIDDKLTVEKEYLENAIDQFHLIFILIASELWQKLEPESEYRGKYLMDLGYDYLVKNNWTVSKTANEFLMTDEKMPVASRTAAQLNSWLCDKNKVGKEKALELYKDVDYSDKSLLFQVALNALKDEQEFCLKNFGQLLKSEDLLPEDLMTFPIFEEIRQEEKFKEFAKENDIMVEYNAK</sequence>
<dbReference type="RefSeq" id="WP_076546809.1">
    <property type="nucleotide sequence ID" value="NZ_FTMA01000001.1"/>
</dbReference>
<dbReference type="EMBL" id="FTMA01000001">
    <property type="protein sequence ID" value="SIQ07532.1"/>
    <property type="molecule type" value="Genomic_DNA"/>
</dbReference>
<dbReference type="OrthoDB" id="7061055at2"/>
<organism evidence="1 2">
    <name type="scientific">Maribacter ulvicola</name>
    <dbReference type="NCBI Taxonomy" id="228959"/>
    <lineage>
        <taxon>Bacteria</taxon>
        <taxon>Pseudomonadati</taxon>
        <taxon>Bacteroidota</taxon>
        <taxon>Flavobacteriia</taxon>
        <taxon>Flavobacteriales</taxon>
        <taxon>Flavobacteriaceae</taxon>
        <taxon>Maribacter</taxon>
    </lineage>
</organism>
<proteinExistence type="predicted"/>
<name>A0A1N6PTC6_9FLAO</name>
<keyword evidence="2" id="KW-1185">Reference proteome</keyword>
<evidence type="ECO:0000313" key="1">
    <source>
        <dbReference type="EMBL" id="SIQ07532.1"/>
    </source>
</evidence>
<dbReference type="STRING" id="228959.SAMN05421797_101586"/>
<protein>
    <submittedName>
        <fullName evidence="1">Uncharacterized protein</fullName>
    </submittedName>
</protein>
<dbReference type="Proteomes" id="UP000186953">
    <property type="component" value="Unassembled WGS sequence"/>
</dbReference>
<evidence type="ECO:0000313" key="2">
    <source>
        <dbReference type="Proteomes" id="UP000186953"/>
    </source>
</evidence>
<accession>A0A1N6PTC6</accession>
<gene>
    <name evidence="1" type="ORF">SAMN05421797_101586</name>
</gene>
<dbReference type="AlphaFoldDB" id="A0A1N6PTC6"/>
<reference evidence="2" key="1">
    <citation type="submission" date="2017-01" db="EMBL/GenBank/DDBJ databases">
        <authorList>
            <person name="Varghese N."/>
            <person name="Submissions S."/>
        </authorList>
    </citation>
    <scope>NUCLEOTIDE SEQUENCE [LARGE SCALE GENOMIC DNA]</scope>
    <source>
        <strain evidence="2">DSM 15366</strain>
    </source>
</reference>